<dbReference type="InterPro" id="IPR051531">
    <property type="entry name" value="N-acetyltransferase"/>
</dbReference>
<evidence type="ECO:0000259" key="1">
    <source>
        <dbReference type="PROSITE" id="PS51186"/>
    </source>
</evidence>
<dbReference type="PROSITE" id="PS51186">
    <property type="entry name" value="GNAT"/>
    <property type="match status" value="1"/>
</dbReference>
<proteinExistence type="predicted"/>
<evidence type="ECO:0000313" key="3">
    <source>
        <dbReference type="Proteomes" id="UP001174196"/>
    </source>
</evidence>
<accession>A0ABT8IIK5</accession>
<dbReference type="RefSeq" id="WP_301237333.1">
    <property type="nucleotide sequence ID" value="NZ_JANRHH010000011.1"/>
</dbReference>
<name>A0ABT8IIK5_9BACL</name>
<organism evidence="2 3">
    <name type="scientific">Polycladomyces subterraneus</name>
    <dbReference type="NCBI Taxonomy" id="1016997"/>
    <lineage>
        <taxon>Bacteria</taxon>
        <taxon>Bacillati</taxon>
        <taxon>Bacillota</taxon>
        <taxon>Bacilli</taxon>
        <taxon>Bacillales</taxon>
        <taxon>Thermoactinomycetaceae</taxon>
        <taxon>Polycladomyces</taxon>
    </lineage>
</organism>
<evidence type="ECO:0000313" key="2">
    <source>
        <dbReference type="EMBL" id="MDN4592610.1"/>
    </source>
</evidence>
<dbReference type="SUPFAM" id="SSF55729">
    <property type="entry name" value="Acyl-CoA N-acyltransferases (Nat)"/>
    <property type="match status" value="1"/>
</dbReference>
<dbReference type="PANTHER" id="PTHR43792:SF1">
    <property type="entry name" value="N-ACETYLTRANSFERASE DOMAIN-CONTAINING PROTEIN"/>
    <property type="match status" value="1"/>
</dbReference>
<dbReference type="PANTHER" id="PTHR43792">
    <property type="entry name" value="GNAT FAMILY, PUTATIVE (AFU_ORTHOLOGUE AFUA_3G00765)-RELATED-RELATED"/>
    <property type="match status" value="1"/>
</dbReference>
<dbReference type="Pfam" id="PF13302">
    <property type="entry name" value="Acetyltransf_3"/>
    <property type="match status" value="1"/>
</dbReference>
<dbReference type="Proteomes" id="UP001174196">
    <property type="component" value="Unassembled WGS sequence"/>
</dbReference>
<gene>
    <name evidence="2" type="ORF">NWF35_01525</name>
</gene>
<comment type="caution">
    <text evidence="2">The sequence shown here is derived from an EMBL/GenBank/DDBJ whole genome shotgun (WGS) entry which is preliminary data.</text>
</comment>
<dbReference type="InterPro" id="IPR000182">
    <property type="entry name" value="GNAT_dom"/>
</dbReference>
<feature type="domain" description="N-acetyltransferase" evidence="1">
    <location>
        <begin position="9"/>
        <end position="168"/>
    </location>
</feature>
<sequence length="173" mass="20150">MNILETERLRLRKMTMDDAKNLLKIFSDPIAMAFYPSTKTFDETIKWIKWTQSNYEKFGFGLWIVERKNDGIFVGQCGLVPQEVNGRPEIEIGYLFVRDYWGQGFATEAAIGCRDWGFKHLDSPRFISLIDPSNTPSVRVAQRLGMKLSESIIKWNKSIDVYAISRDTWQQNR</sequence>
<reference evidence="2" key="1">
    <citation type="submission" date="2022-08" db="EMBL/GenBank/DDBJ databases">
        <title>Polycladomyces zharkentsis sp. nov., a novel thermophilic CMC and starch-degrading bacterium isolated from a geothermal spring in Kazakhstan.</title>
        <authorList>
            <person name="Mashzhan A."/>
            <person name="Kistaubaeva A."/>
            <person name="Javier-Lopez R."/>
            <person name="Birkeland N.-K."/>
        </authorList>
    </citation>
    <scope>NUCLEOTIDE SEQUENCE</scope>
    <source>
        <strain evidence="2">KSR 13</strain>
    </source>
</reference>
<keyword evidence="3" id="KW-1185">Reference proteome</keyword>
<protein>
    <submittedName>
        <fullName evidence="2">GNAT family N-acetyltransferase</fullName>
    </submittedName>
</protein>
<dbReference type="Gene3D" id="3.40.630.30">
    <property type="match status" value="1"/>
</dbReference>
<dbReference type="EMBL" id="JANRHH010000011">
    <property type="protein sequence ID" value="MDN4592610.1"/>
    <property type="molecule type" value="Genomic_DNA"/>
</dbReference>
<dbReference type="InterPro" id="IPR016181">
    <property type="entry name" value="Acyl_CoA_acyltransferase"/>
</dbReference>